<comment type="caution">
    <text evidence="1">The sequence shown here is derived from an EMBL/GenBank/DDBJ whole genome shotgun (WGS) entry which is preliminary data.</text>
</comment>
<sequence length="57" mass="7107">MNEPMEYPYILYNEVILYLESKWRRSLDDHERHLLIEGYRYGRMVEAENEIRILFAK</sequence>
<reference evidence="1" key="1">
    <citation type="submission" date="2021-05" db="EMBL/GenBank/DDBJ databases">
        <title>Novel Bacillus species.</title>
        <authorList>
            <person name="Liu G."/>
        </authorList>
    </citation>
    <scope>NUCLEOTIDE SEQUENCE</scope>
    <source>
        <strain evidence="1">FJAT-50051</strain>
    </source>
</reference>
<evidence type="ECO:0000313" key="1">
    <source>
        <dbReference type="EMBL" id="MBS4185528.1"/>
    </source>
</evidence>
<proteinExistence type="predicted"/>
<dbReference type="EMBL" id="JAGYPE010000006">
    <property type="protein sequence ID" value="MBS4185528.1"/>
    <property type="molecule type" value="Genomic_DNA"/>
</dbReference>
<dbReference type="AlphaFoldDB" id="A0A942YCG8"/>
<organism evidence="1">
    <name type="scientific">Neobacillus citreus</name>
    <dbReference type="NCBI Taxonomy" id="2833578"/>
    <lineage>
        <taxon>Bacteria</taxon>
        <taxon>Bacillati</taxon>
        <taxon>Bacillota</taxon>
        <taxon>Bacilli</taxon>
        <taxon>Bacillales</taxon>
        <taxon>Bacillaceae</taxon>
        <taxon>Neobacillus</taxon>
    </lineage>
</organism>
<protein>
    <submittedName>
        <fullName evidence="1">Uncharacterized protein</fullName>
    </submittedName>
</protein>
<gene>
    <name evidence="1" type="ORF">KHB02_29525</name>
</gene>
<name>A0A942YCG8_9BACI</name>
<accession>A0A942YCG8</accession>